<protein>
    <submittedName>
        <fullName evidence="1">Uncharacterized protein</fullName>
    </submittedName>
</protein>
<evidence type="ECO:0000313" key="2">
    <source>
        <dbReference type="Proteomes" id="UP001060330"/>
    </source>
</evidence>
<dbReference type="RefSeq" id="WP_005811086.1">
    <property type="nucleotide sequence ID" value="NZ_CAXYBH010000002.1"/>
</dbReference>
<dbReference type="Proteomes" id="UP001060330">
    <property type="component" value="Chromosome"/>
</dbReference>
<reference evidence="1" key="1">
    <citation type="submission" date="2022-08" db="EMBL/GenBank/DDBJ databases">
        <title>Genome Sequencing of Bacteroides fragilis Group Isolates with Nanopore Technology.</title>
        <authorList>
            <person name="Tisza M.J."/>
            <person name="Smith D."/>
            <person name="Dekker J.P."/>
        </authorList>
    </citation>
    <scope>NUCLEOTIDE SEQUENCE</scope>
    <source>
        <strain evidence="1">BFG-70</strain>
    </source>
</reference>
<gene>
    <name evidence="1" type="ORF">NXX45_01895</name>
</gene>
<proteinExistence type="predicted"/>
<evidence type="ECO:0000313" key="1">
    <source>
        <dbReference type="EMBL" id="UVR56848.1"/>
    </source>
</evidence>
<sequence length="74" mass="8762">MKKTEESQKMVLKDHYDALSEEDKIALRKEYMDATGMAYTTFYMKLRTDSFRPLERNLFEKLISDHKVPSLVKA</sequence>
<name>A0AAQ2NDJ2_BACFG</name>
<organism evidence="1 2">
    <name type="scientific">Bacteroides fragilis</name>
    <dbReference type="NCBI Taxonomy" id="817"/>
    <lineage>
        <taxon>Bacteria</taxon>
        <taxon>Pseudomonadati</taxon>
        <taxon>Bacteroidota</taxon>
        <taxon>Bacteroidia</taxon>
        <taxon>Bacteroidales</taxon>
        <taxon>Bacteroidaceae</taxon>
        <taxon>Bacteroides</taxon>
    </lineage>
</organism>
<accession>A0AAQ2NDJ2</accession>
<dbReference type="EMBL" id="CP103216">
    <property type="protein sequence ID" value="UVR56848.1"/>
    <property type="molecule type" value="Genomic_DNA"/>
</dbReference>
<dbReference type="AlphaFoldDB" id="A0AAQ2NDJ2"/>